<dbReference type="EMBL" id="CP050177">
    <property type="protein sequence ID" value="QIQ01196.1"/>
    <property type="molecule type" value="Genomic_DNA"/>
</dbReference>
<organism evidence="2 3">
    <name type="scientific">Streptomyces liangshanensis</name>
    <dbReference type="NCBI Taxonomy" id="2717324"/>
    <lineage>
        <taxon>Bacteria</taxon>
        <taxon>Bacillati</taxon>
        <taxon>Actinomycetota</taxon>
        <taxon>Actinomycetes</taxon>
        <taxon>Kitasatosporales</taxon>
        <taxon>Streptomycetaceae</taxon>
        <taxon>Streptomyces</taxon>
    </lineage>
</organism>
<dbReference type="Proteomes" id="UP000501179">
    <property type="component" value="Chromosome"/>
</dbReference>
<evidence type="ECO:0008006" key="4">
    <source>
        <dbReference type="Google" id="ProtNLM"/>
    </source>
</evidence>
<evidence type="ECO:0000313" key="3">
    <source>
        <dbReference type="Proteomes" id="UP000501179"/>
    </source>
</evidence>
<keyword evidence="1" id="KW-0472">Membrane</keyword>
<dbReference type="RefSeq" id="WP_167022724.1">
    <property type="nucleotide sequence ID" value="NZ_CP050177.1"/>
</dbReference>
<proteinExistence type="predicted"/>
<sequence>MMRVLRPGPGLWWRWRRNPLRRRSDAVEAWMLPVVGALALTIAVLGGLLASQGVRAAADGQRAQRHSTRAVVLADTPVGPASAGRADGDVPARVRWTAPDGAARTARISVPGGQRAGSTVRIWVDARGRPVPPPATPDEADFHATLLGGLAALVSGGTVLCFGALARQRLYRQRMRRWSEEWDRIAPEWSRGTL</sequence>
<name>A0A6G9GSZ5_9ACTN</name>
<keyword evidence="1" id="KW-1133">Transmembrane helix</keyword>
<gene>
    <name evidence="2" type="ORF">HA039_01755</name>
</gene>
<dbReference type="KEGG" id="slia:HA039_01755"/>
<accession>A0A6G9GSZ5</accession>
<keyword evidence="1" id="KW-0812">Transmembrane</keyword>
<reference evidence="2 3" key="1">
    <citation type="submission" date="2020-03" db="EMBL/GenBank/DDBJ databases">
        <title>A novel species.</title>
        <authorList>
            <person name="Gao J."/>
        </authorList>
    </citation>
    <scope>NUCLEOTIDE SEQUENCE [LARGE SCALE GENOMIC DNA]</scope>
    <source>
        <strain evidence="2 3">QMT-12</strain>
    </source>
</reference>
<dbReference type="AlphaFoldDB" id="A0A6G9GSZ5"/>
<feature type="transmembrane region" description="Helical" evidence="1">
    <location>
        <begin position="142"/>
        <end position="166"/>
    </location>
</feature>
<dbReference type="PANTHER" id="PTHR42305">
    <property type="entry name" value="MEMBRANE PROTEIN RV1733C-RELATED"/>
    <property type="match status" value="1"/>
</dbReference>
<protein>
    <recommendedName>
        <fullName evidence="4">Integral membrane protein</fullName>
    </recommendedName>
</protein>
<evidence type="ECO:0000313" key="2">
    <source>
        <dbReference type="EMBL" id="QIQ01196.1"/>
    </source>
</evidence>
<keyword evidence="3" id="KW-1185">Reference proteome</keyword>
<evidence type="ECO:0000256" key="1">
    <source>
        <dbReference type="SAM" id="Phobius"/>
    </source>
</evidence>
<dbReference type="InterPro" id="IPR039708">
    <property type="entry name" value="MT1774/Rv1733c-like"/>
</dbReference>
<dbReference type="PANTHER" id="PTHR42305:SF1">
    <property type="entry name" value="MEMBRANE PROTEIN RV1733C-RELATED"/>
    <property type="match status" value="1"/>
</dbReference>